<protein>
    <submittedName>
        <fullName evidence="1">Uncharacterized protein</fullName>
    </submittedName>
</protein>
<evidence type="ECO:0000313" key="1">
    <source>
        <dbReference type="EMBL" id="DAG03151.1"/>
    </source>
</evidence>
<name>A0A8S5V970_9CAUD</name>
<organism evidence="1">
    <name type="scientific">Caudovirales sp. ctCpR1</name>
    <dbReference type="NCBI Taxonomy" id="2825760"/>
    <lineage>
        <taxon>Viruses</taxon>
        <taxon>Duplodnaviria</taxon>
        <taxon>Heunggongvirae</taxon>
        <taxon>Uroviricota</taxon>
        <taxon>Caudoviricetes</taxon>
    </lineage>
</organism>
<accession>A0A8S5V970</accession>
<proteinExistence type="predicted"/>
<dbReference type="EMBL" id="BK016224">
    <property type="protein sequence ID" value="DAG03151.1"/>
    <property type="molecule type" value="Genomic_DNA"/>
</dbReference>
<reference evidence="1" key="1">
    <citation type="journal article" date="2021" name="Proc. Natl. Acad. Sci. U.S.A.">
        <title>A Catalog of Tens of Thousands of Viruses from Human Metagenomes Reveals Hidden Associations with Chronic Diseases.</title>
        <authorList>
            <person name="Tisza M.J."/>
            <person name="Buck C.B."/>
        </authorList>
    </citation>
    <scope>NUCLEOTIDE SEQUENCE</scope>
    <source>
        <strain evidence="1">CtCpR1</strain>
    </source>
</reference>
<sequence length="178" mass="19481">MYERTFWLDHVEDQSGEVIQEGTPLDQAHFNKMEVGIEDANLAHKIVMIFTRWIERRLAAIEGASGTHTTDIAGIKAKDTAQDGRLTALESETAAEVKEVTLTANSNPWPFCNDDKNVILTTVRKNTNYTVDVYVKSAAGGRLGDITVSGKGTNSFKVRHDGSAKTVVLTLKITGGMK</sequence>